<organism evidence="2 3">
    <name type="scientific">Vanessa tameamea</name>
    <name type="common">Kamehameha butterfly</name>
    <dbReference type="NCBI Taxonomy" id="334116"/>
    <lineage>
        <taxon>Eukaryota</taxon>
        <taxon>Metazoa</taxon>
        <taxon>Ecdysozoa</taxon>
        <taxon>Arthropoda</taxon>
        <taxon>Hexapoda</taxon>
        <taxon>Insecta</taxon>
        <taxon>Pterygota</taxon>
        <taxon>Neoptera</taxon>
        <taxon>Endopterygota</taxon>
        <taxon>Lepidoptera</taxon>
        <taxon>Glossata</taxon>
        <taxon>Ditrysia</taxon>
        <taxon>Papilionoidea</taxon>
        <taxon>Nymphalidae</taxon>
        <taxon>Nymphalinae</taxon>
        <taxon>Vanessa</taxon>
    </lineage>
</organism>
<feature type="region of interest" description="Disordered" evidence="1">
    <location>
        <begin position="404"/>
        <end position="424"/>
    </location>
</feature>
<evidence type="ECO:0000313" key="2">
    <source>
        <dbReference type="Proteomes" id="UP001652626"/>
    </source>
</evidence>
<dbReference type="AlphaFoldDB" id="A0A8B8IYD2"/>
<feature type="compositionally biased region" description="Polar residues" evidence="1">
    <location>
        <begin position="1"/>
        <end position="18"/>
    </location>
</feature>
<dbReference type="InterPro" id="IPR038832">
    <property type="entry name" value="CDCA3"/>
</dbReference>
<feature type="region of interest" description="Disordered" evidence="1">
    <location>
        <begin position="1"/>
        <end position="56"/>
    </location>
</feature>
<dbReference type="OrthoDB" id="6337960at2759"/>
<gene>
    <name evidence="3" type="primary">LOC113404388</name>
</gene>
<sequence length="424" mass="47420">MGGNISKSSTATAALTQKNDLDKDTSNNSDPRSPTPEITRTPLQNKNGAKHNITKNVDLRKTFENGKTEEKLIHNNPILSAVIKNHLQSYDPRSPTQDFERTPIVLSSKIEDNQKLIKENNNFGSPCLNNDTMENNNYDSSFEINDAKPSLAVPKNLCDGFYDMTLNGTLNETEEPLGSSTASNEVIQNNISKECAEPSQLLETDFEYIETGTETFEDIEEHIEINNKDYETPDYDVKNVPLFKILQEDPRSPSIGIERTPIVVSKIEDVSEENVEEMSDDSLLKVLQTTKSEPQQKEDQDGILIYEDESITLDKTPKKSKSASNSGSRTPLSCMKNKADSTHARSKSTNTLYDSINQKVTKSQKRISHIPRLKSLTKQSSYIGSESSLSLKNISKTMAISGDCENTPPHSHRDRWDKDNSIVL</sequence>
<accession>A0A8B8IYD2</accession>
<feature type="compositionally biased region" description="Polar residues" evidence="1">
    <location>
        <begin position="322"/>
        <end position="331"/>
    </location>
</feature>
<dbReference type="PANTHER" id="PTHR34756:SF1">
    <property type="entry name" value="CELL DIVISION CYCLE-ASSOCIATED PROTEIN 3"/>
    <property type="match status" value="1"/>
</dbReference>
<feature type="compositionally biased region" description="Polar residues" evidence="1">
    <location>
        <begin position="26"/>
        <end position="47"/>
    </location>
</feature>
<evidence type="ECO:0000256" key="1">
    <source>
        <dbReference type="SAM" id="MobiDB-lite"/>
    </source>
</evidence>
<proteinExistence type="predicted"/>
<feature type="compositionally biased region" description="Basic and acidic residues" evidence="1">
    <location>
        <begin position="414"/>
        <end position="424"/>
    </location>
</feature>
<dbReference type="OMA" id="DCENTPP"/>
<reference evidence="2" key="1">
    <citation type="submission" date="2025-05" db="UniProtKB">
        <authorList>
            <consortium name="RefSeq"/>
        </authorList>
    </citation>
    <scope>NUCLEOTIDE SEQUENCE [LARGE SCALE GENOMIC DNA]</scope>
</reference>
<keyword evidence="2" id="KW-1185">Reference proteome</keyword>
<dbReference type="RefSeq" id="XP_026501046.2">
    <property type="nucleotide sequence ID" value="XM_026645261.2"/>
</dbReference>
<protein>
    <submittedName>
        <fullName evidence="3">Uncharacterized protein LOC113404388</fullName>
    </submittedName>
</protein>
<feature type="region of interest" description="Disordered" evidence="1">
    <location>
        <begin position="315"/>
        <end position="348"/>
    </location>
</feature>
<dbReference type="GeneID" id="113404388"/>
<dbReference type="PANTHER" id="PTHR34756">
    <property type="entry name" value="CELL DIVISION CYCLE-ASSOCIATED PROTEIN 3"/>
    <property type="match status" value="1"/>
</dbReference>
<reference evidence="3" key="2">
    <citation type="submission" date="2025-08" db="UniProtKB">
        <authorList>
            <consortium name="RefSeq"/>
        </authorList>
    </citation>
    <scope>IDENTIFICATION</scope>
    <source>
        <tissue evidence="3">Whole body</tissue>
    </source>
</reference>
<evidence type="ECO:0000313" key="3">
    <source>
        <dbReference type="RefSeq" id="XP_026501046.2"/>
    </source>
</evidence>
<dbReference type="Proteomes" id="UP001652626">
    <property type="component" value="Chromosome 2"/>
</dbReference>
<name>A0A8B8IYD2_VANTA</name>